<accession>A0A0N7H1C9</accession>
<dbReference type="Proteomes" id="UP000059425">
    <property type="component" value="Chromosome"/>
</dbReference>
<dbReference type="EMBL" id="CP012831">
    <property type="protein sequence ID" value="ALI05588.1"/>
    <property type="molecule type" value="Genomic_DNA"/>
</dbReference>
<evidence type="ECO:0000313" key="4">
    <source>
        <dbReference type="Proteomes" id="UP000059425"/>
    </source>
</evidence>
<dbReference type="AlphaFoldDB" id="A0A0N7H1C9"/>
<reference evidence="4" key="1">
    <citation type="submission" date="2015-09" db="EMBL/GenBank/DDBJ databases">
        <title>Whole genome sequence of Pseudomonas fluorescens FW300-N2C3.</title>
        <authorList>
            <person name="Ray J."/>
            <person name="Melnyk R."/>
            <person name="Deutschbauer A."/>
        </authorList>
    </citation>
    <scope>NUCLEOTIDE SEQUENCE [LARGE SCALE GENOMIC DNA]</scope>
    <source>
        <strain evidence="4">FW300-N2C3</strain>
    </source>
</reference>
<dbReference type="InterPro" id="IPR035421">
    <property type="entry name" value="Terminase_6C"/>
</dbReference>
<evidence type="ECO:0000313" key="3">
    <source>
        <dbReference type="EMBL" id="ALI05588.1"/>
    </source>
</evidence>
<gene>
    <name evidence="3" type="ORF">AO356_01940</name>
</gene>
<feature type="domain" description="Terminase large subunit gp17-like C-terminal" evidence="2">
    <location>
        <begin position="34"/>
        <end position="89"/>
    </location>
</feature>
<dbReference type="Pfam" id="PF17289">
    <property type="entry name" value="Terminase_6C"/>
    <property type="match status" value="1"/>
</dbReference>
<keyword evidence="1" id="KW-1188">Viral release from host cell</keyword>
<sequence>MSVLQPCMVDSWVEWAEDYKPFAMRPFGDRQVWVGYDPAETGDCSGLVVVARPLVPGGKFRVLERHQFRGMDFAAQAAAIKGVCDRYWPSRPLRALAFCVRRPRRSF</sequence>
<proteinExistence type="predicted"/>
<dbReference type="Gene3D" id="3.30.420.240">
    <property type="match status" value="1"/>
</dbReference>
<reference evidence="3 4" key="2">
    <citation type="journal article" date="2018" name="Nature">
        <title>Mutant phenotypes for thousands of bacterial genes of unknown function.</title>
        <authorList>
            <person name="Price M.N."/>
            <person name="Wetmore K.M."/>
            <person name="Waters R.J."/>
            <person name="Callaghan M."/>
            <person name="Ray J."/>
            <person name="Liu H."/>
            <person name="Kuehl J.V."/>
            <person name="Melnyk R.A."/>
            <person name="Lamson J.S."/>
            <person name="Suh Y."/>
            <person name="Carlson H.K."/>
            <person name="Esquivel Z."/>
            <person name="Sadeeshkumar H."/>
            <person name="Chakraborty R."/>
            <person name="Zane G.M."/>
            <person name="Rubin B.E."/>
            <person name="Wall J.D."/>
            <person name="Visel A."/>
            <person name="Bristow J."/>
            <person name="Blow M.J."/>
            <person name="Arkin A.P."/>
            <person name="Deutschbauer A.M."/>
        </authorList>
    </citation>
    <scope>NUCLEOTIDE SEQUENCE [LARGE SCALE GENOMIC DNA]</scope>
    <source>
        <strain evidence="3 4">FW300-N2C3</strain>
    </source>
</reference>
<evidence type="ECO:0000256" key="1">
    <source>
        <dbReference type="ARBA" id="ARBA00022612"/>
    </source>
</evidence>
<organism evidence="3 4">
    <name type="scientific">Pseudomonas fluorescens</name>
    <dbReference type="NCBI Taxonomy" id="294"/>
    <lineage>
        <taxon>Bacteria</taxon>
        <taxon>Pseudomonadati</taxon>
        <taxon>Pseudomonadota</taxon>
        <taxon>Gammaproteobacteria</taxon>
        <taxon>Pseudomonadales</taxon>
        <taxon>Pseudomonadaceae</taxon>
        <taxon>Pseudomonas</taxon>
    </lineage>
</organism>
<evidence type="ECO:0000259" key="2">
    <source>
        <dbReference type="Pfam" id="PF17289"/>
    </source>
</evidence>
<protein>
    <recommendedName>
        <fullName evidence="2">Terminase large subunit gp17-like C-terminal domain-containing protein</fullName>
    </recommendedName>
</protein>
<name>A0A0N7H1C9_PSEFL</name>